<organism evidence="2 3">
    <name type="scientific">Sphingobium chungbukense</name>
    <dbReference type="NCBI Taxonomy" id="56193"/>
    <lineage>
        <taxon>Bacteria</taxon>
        <taxon>Pseudomonadati</taxon>
        <taxon>Pseudomonadota</taxon>
        <taxon>Alphaproteobacteria</taxon>
        <taxon>Sphingomonadales</taxon>
        <taxon>Sphingomonadaceae</taxon>
        <taxon>Sphingobium</taxon>
    </lineage>
</organism>
<proteinExistence type="predicted"/>
<feature type="domain" description="Lysozyme inhibitor LprI-like N-terminal" evidence="1">
    <location>
        <begin position="57"/>
        <end position="156"/>
    </location>
</feature>
<keyword evidence="3" id="KW-1185">Reference proteome</keyword>
<dbReference type="Gene3D" id="1.20.1270.180">
    <property type="match status" value="1"/>
</dbReference>
<name>A0A0M3AMJ6_9SPHN</name>
<accession>A0A0M3AMJ6</accession>
<comment type="caution">
    <text evidence="2">The sequence shown here is derived from an EMBL/GenBank/DDBJ whole genome shotgun (WGS) entry which is preliminary data.</text>
</comment>
<reference evidence="2 3" key="1">
    <citation type="submission" date="2015-04" db="EMBL/GenBank/DDBJ databases">
        <title>Genome sequence of aromatic hydrocarbons-degrading Sphingobium chungbukense DJ77.</title>
        <authorList>
            <person name="Kim Y.-C."/>
            <person name="Chae J.-C."/>
        </authorList>
    </citation>
    <scope>NUCLEOTIDE SEQUENCE [LARGE SCALE GENOMIC DNA]</scope>
    <source>
        <strain evidence="2 3">DJ77</strain>
    </source>
</reference>
<protein>
    <recommendedName>
        <fullName evidence="1">Lysozyme inhibitor LprI-like N-terminal domain-containing protein</fullName>
    </recommendedName>
</protein>
<sequence length="172" mass="18968">MSVAIGLLVAALATPTDLWTGENGPARAKAVIEECLGEADRQLSNPRLCVPRVVDACENEHGTYQRAMNDCATFSRLAWEGRRMAATKRLTSAKQATATQSPDRHIARLIESENHWDAWNRPDCEMQAAFSEGGTYHRFALDSCLSDHAAHRAIELEALAEDWGKIFDLGNS</sequence>
<dbReference type="Pfam" id="PF07007">
    <property type="entry name" value="LprI"/>
    <property type="match status" value="1"/>
</dbReference>
<dbReference type="AlphaFoldDB" id="A0A0M3AMJ6"/>
<evidence type="ECO:0000313" key="3">
    <source>
        <dbReference type="Proteomes" id="UP000033874"/>
    </source>
</evidence>
<gene>
    <name evidence="2" type="ORF">YP76_15870</name>
</gene>
<dbReference type="EMBL" id="LBIC01000007">
    <property type="protein sequence ID" value="KKW91070.1"/>
    <property type="molecule type" value="Genomic_DNA"/>
</dbReference>
<evidence type="ECO:0000313" key="2">
    <source>
        <dbReference type="EMBL" id="KKW91070.1"/>
    </source>
</evidence>
<dbReference type="Proteomes" id="UP000033874">
    <property type="component" value="Unassembled WGS sequence"/>
</dbReference>
<evidence type="ECO:0000259" key="1">
    <source>
        <dbReference type="Pfam" id="PF07007"/>
    </source>
</evidence>
<dbReference type="PATRIC" id="fig|56193.3.peg.3320"/>
<dbReference type="InterPro" id="IPR009739">
    <property type="entry name" value="LprI-like_N"/>
</dbReference>